<feature type="domain" description="C3H1-type" evidence="6">
    <location>
        <begin position="128"/>
        <end position="155"/>
    </location>
</feature>
<feature type="region of interest" description="Disordered" evidence="5">
    <location>
        <begin position="1"/>
        <end position="87"/>
    </location>
</feature>
<dbReference type="InterPro" id="IPR000571">
    <property type="entry name" value="Znf_CCCH"/>
</dbReference>
<reference evidence="7" key="1">
    <citation type="submission" date="2020-06" db="EMBL/GenBank/DDBJ databases">
        <title>Draft genome of Bugula neritina, a colonial animal packing powerful symbionts and potential medicines.</title>
        <authorList>
            <person name="Rayko M."/>
        </authorList>
    </citation>
    <scope>NUCLEOTIDE SEQUENCE [LARGE SCALE GENOMIC DNA]</scope>
    <source>
        <strain evidence="7">Kwan_BN1</strain>
    </source>
</reference>
<evidence type="ECO:0000256" key="1">
    <source>
        <dbReference type="ARBA" id="ARBA00022723"/>
    </source>
</evidence>
<dbReference type="EMBL" id="VXIV02002437">
    <property type="protein sequence ID" value="KAF6025694.1"/>
    <property type="molecule type" value="Genomic_DNA"/>
</dbReference>
<keyword evidence="8" id="KW-1185">Reference proteome</keyword>
<dbReference type="Proteomes" id="UP000593567">
    <property type="component" value="Unassembled WGS sequence"/>
</dbReference>
<organism evidence="7 8">
    <name type="scientific">Bugula neritina</name>
    <name type="common">Brown bryozoan</name>
    <name type="synonym">Sertularia neritina</name>
    <dbReference type="NCBI Taxonomy" id="10212"/>
    <lineage>
        <taxon>Eukaryota</taxon>
        <taxon>Metazoa</taxon>
        <taxon>Spiralia</taxon>
        <taxon>Lophotrochozoa</taxon>
        <taxon>Bryozoa</taxon>
        <taxon>Gymnolaemata</taxon>
        <taxon>Cheilostomatida</taxon>
        <taxon>Flustrina</taxon>
        <taxon>Buguloidea</taxon>
        <taxon>Bugulidae</taxon>
        <taxon>Bugula</taxon>
    </lineage>
</organism>
<evidence type="ECO:0000313" key="7">
    <source>
        <dbReference type="EMBL" id="KAF6025694.1"/>
    </source>
</evidence>
<dbReference type="OrthoDB" id="336321at2759"/>
<evidence type="ECO:0000313" key="8">
    <source>
        <dbReference type="Proteomes" id="UP000593567"/>
    </source>
</evidence>
<proteinExistence type="predicted"/>
<feature type="compositionally biased region" description="Low complexity" evidence="5">
    <location>
        <begin position="72"/>
        <end position="87"/>
    </location>
</feature>
<feature type="region of interest" description="Disordered" evidence="5">
    <location>
        <begin position="177"/>
        <end position="222"/>
    </location>
</feature>
<sequence length="222" mass="24166">MALAGLVADYTDSSDNEDLEEKDTVAQVKDSTTSLPKSADFFTTTANESDSDEESESQETNKTLPSDAQNKSLLPNPLANPFAPSAALSQSPLSSEVKGSVFGNRFAKQEKAQIALYEKHVKMTEDKMSSKPPCFKFKKGFCIKGDKCRFSHDLGFQAPNKYQEVEEPVVAAAEPGVSGYESTHPVSSNKRPGVTNTMMPSKKAKKALDAQRANTARYDLAR</sequence>
<evidence type="ECO:0000256" key="4">
    <source>
        <dbReference type="PROSITE-ProRule" id="PRU00723"/>
    </source>
</evidence>
<feature type="compositionally biased region" description="Polar residues" evidence="5">
    <location>
        <begin position="180"/>
        <end position="199"/>
    </location>
</feature>
<dbReference type="SUPFAM" id="SSF90229">
    <property type="entry name" value="CCCH zinc finger"/>
    <property type="match status" value="1"/>
</dbReference>
<dbReference type="InterPro" id="IPR036855">
    <property type="entry name" value="Znf_CCCH_sf"/>
</dbReference>
<dbReference type="SMART" id="SM00356">
    <property type="entry name" value="ZnF_C3H1"/>
    <property type="match status" value="1"/>
</dbReference>
<feature type="compositionally biased region" description="Acidic residues" evidence="5">
    <location>
        <begin position="12"/>
        <end position="21"/>
    </location>
</feature>
<dbReference type="PROSITE" id="PS50103">
    <property type="entry name" value="ZF_C3H1"/>
    <property type="match status" value="1"/>
</dbReference>
<comment type="caution">
    <text evidence="7">The sequence shown here is derived from an EMBL/GenBank/DDBJ whole genome shotgun (WGS) entry which is preliminary data.</text>
</comment>
<protein>
    <recommendedName>
        <fullName evidence="6">C3H1-type domain-containing protein</fullName>
    </recommendedName>
</protein>
<evidence type="ECO:0000259" key="6">
    <source>
        <dbReference type="PROSITE" id="PS50103"/>
    </source>
</evidence>
<evidence type="ECO:0000256" key="2">
    <source>
        <dbReference type="ARBA" id="ARBA00022771"/>
    </source>
</evidence>
<name>A0A7J7JJ94_BUGNE</name>
<keyword evidence="1 4" id="KW-0479">Metal-binding</keyword>
<accession>A0A7J7JJ94</accession>
<evidence type="ECO:0000256" key="3">
    <source>
        <dbReference type="ARBA" id="ARBA00022833"/>
    </source>
</evidence>
<feature type="zinc finger region" description="C3H1-type" evidence="4">
    <location>
        <begin position="128"/>
        <end position="155"/>
    </location>
</feature>
<dbReference type="AlphaFoldDB" id="A0A7J7JJ94"/>
<feature type="compositionally biased region" description="Polar residues" evidence="5">
    <location>
        <begin position="29"/>
        <end position="47"/>
    </location>
</feature>
<gene>
    <name evidence="7" type="ORF">EB796_015945</name>
</gene>
<dbReference type="GO" id="GO:0008270">
    <property type="term" value="F:zinc ion binding"/>
    <property type="evidence" value="ECO:0007669"/>
    <property type="project" value="UniProtKB-KW"/>
</dbReference>
<dbReference type="Gene3D" id="4.10.1000.10">
    <property type="entry name" value="Zinc finger, CCCH-type"/>
    <property type="match status" value="1"/>
</dbReference>
<keyword evidence="3 4" id="KW-0862">Zinc</keyword>
<evidence type="ECO:0000256" key="5">
    <source>
        <dbReference type="SAM" id="MobiDB-lite"/>
    </source>
</evidence>
<keyword evidence="2 4" id="KW-0863">Zinc-finger</keyword>
<feature type="compositionally biased region" description="Polar residues" evidence="5">
    <location>
        <begin position="58"/>
        <end position="71"/>
    </location>
</feature>